<dbReference type="GO" id="GO:0031419">
    <property type="term" value="F:cobalamin binding"/>
    <property type="evidence" value="ECO:0007669"/>
    <property type="project" value="UniProtKB-KW"/>
</dbReference>
<evidence type="ECO:0000256" key="22">
    <source>
        <dbReference type="ARBA" id="ARBA00048537"/>
    </source>
</evidence>
<dbReference type="GO" id="GO:0032451">
    <property type="term" value="F:demethylase activity"/>
    <property type="evidence" value="ECO:0007669"/>
    <property type="project" value="TreeGrafter"/>
</dbReference>
<comment type="similarity">
    <text evidence="4">Belongs to the MMACHC family.</text>
</comment>
<evidence type="ECO:0000256" key="21">
    <source>
        <dbReference type="ARBA" id="ARBA00047958"/>
    </source>
</evidence>
<comment type="catalytic activity">
    <reaction evidence="20">
        <text>apo-[alkylcobalamin reductase] + methylcob(III)alamin + glutathione = S-methyl glutathione + cob(I)alamin-[alkylcobalamin reductase] + H(+)</text>
        <dbReference type="Rhea" id="RHEA:63132"/>
        <dbReference type="Rhea" id="RHEA-COMP:14730"/>
        <dbReference type="Rhea" id="RHEA-COMP:14731"/>
        <dbReference type="ChEBI" id="CHEBI:15378"/>
        <dbReference type="ChEBI" id="CHEBI:28115"/>
        <dbReference type="ChEBI" id="CHEBI:57925"/>
        <dbReference type="ChEBI" id="CHEBI:60488"/>
        <dbReference type="ChEBI" id="CHEBI:83228"/>
        <dbReference type="ChEBI" id="CHEBI:141467"/>
        <dbReference type="EC" id="2.5.1.151"/>
    </reaction>
    <physiologicalReaction direction="left-to-right" evidence="20">
        <dbReference type="Rhea" id="RHEA:63133"/>
    </physiologicalReaction>
</comment>
<keyword evidence="13" id="KW-0521">NADP</keyword>
<dbReference type="GO" id="GO:0005737">
    <property type="term" value="C:cytoplasm"/>
    <property type="evidence" value="ECO:0007669"/>
    <property type="project" value="UniProtKB-SubCell"/>
</dbReference>
<comment type="subcellular location">
    <subcellularLocation>
        <location evidence="3">Cytoplasm</location>
    </subcellularLocation>
</comment>
<organism evidence="24 25">
    <name type="scientific">Paramormyrops kingsleyae</name>
    <dbReference type="NCBI Taxonomy" id="1676925"/>
    <lineage>
        <taxon>Eukaryota</taxon>
        <taxon>Metazoa</taxon>
        <taxon>Chordata</taxon>
        <taxon>Craniata</taxon>
        <taxon>Vertebrata</taxon>
        <taxon>Euteleostomi</taxon>
        <taxon>Actinopterygii</taxon>
        <taxon>Neopterygii</taxon>
        <taxon>Teleostei</taxon>
        <taxon>Osteoglossocephala</taxon>
        <taxon>Osteoglossomorpha</taxon>
        <taxon>Osteoglossiformes</taxon>
        <taxon>Mormyridae</taxon>
        <taxon>Paramormyrops</taxon>
    </lineage>
</organism>
<evidence type="ECO:0000256" key="16">
    <source>
        <dbReference type="ARBA" id="ARBA00031056"/>
    </source>
</evidence>
<name>A0A3B3SCM1_9TELE</name>
<evidence type="ECO:0000313" key="25">
    <source>
        <dbReference type="Proteomes" id="UP000261540"/>
    </source>
</evidence>
<proteinExistence type="inferred from homology"/>
<comment type="catalytic activity">
    <reaction evidence="23">
        <text>apo-[alkylcobalamin reductase] + an R-cob(III)alamin + glutathione = cob(I)alamin-[alkylcobalamin reductase] + an S-substituted glutathione + H(+)</text>
        <dbReference type="Rhea" id="RHEA:40719"/>
        <dbReference type="Rhea" id="RHEA-COMP:14730"/>
        <dbReference type="Rhea" id="RHEA-COMP:14731"/>
        <dbReference type="ChEBI" id="CHEBI:15378"/>
        <dbReference type="ChEBI" id="CHEBI:57925"/>
        <dbReference type="ChEBI" id="CHEBI:60488"/>
        <dbReference type="ChEBI" id="CHEBI:83228"/>
        <dbReference type="ChEBI" id="CHEBI:90779"/>
        <dbReference type="ChEBI" id="CHEBI:140785"/>
        <dbReference type="EC" id="2.5.1.151"/>
    </reaction>
    <physiologicalReaction direction="left-to-right" evidence="23">
        <dbReference type="Rhea" id="RHEA:40720"/>
    </physiologicalReaction>
</comment>
<keyword evidence="25" id="KW-1185">Reference proteome</keyword>
<protein>
    <recommendedName>
        <fullName evidence="7">Cyanocobalamin reductase / alkylcobalamin dealkylase</fullName>
        <ecNumber evidence="6">1.16.1.6</ecNumber>
        <ecNumber evidence="5">2.5.1.151</ecNumber>
    </recommendedName>
    <alternativeName>
        <fullName evidence="19">Alkylcobalamin:glutathione S-alkyltransferase</fullName>
    </alternativeName>
    <alternativeName>
        <fullName evidence="18">CblC</fullName>
    </alternativeName>
    <alternativeName>
        <fullName evidence="17">Cyanocobalamin reductase (cyanide-eliminating)</fullName>
    </alternativeName>
    <alternativeName>
        <fullName evidence="16">Methylmalonic aciduria and homocystinuria type C protein</fullName>
    </alternativeName>
</protein>
<dbReference type="PANTHER" id="PTHR31457">
    <property type="entry name" value="METHYLMALONIC ACIDURIA AND HOMOCYSTINURIA TYPE C PROTEIN"/>
    <property type="match status" value="1"/>
</dbReference>
<comment type="catalytic activity">
    <reaction evidence="22">
        <text>apo-[alkylcobalamin reductase] + adenosylcob(III)alamin + glutathione = S-adenosylglutathione + cob(I)alamin-[alkylcobalamin reductase] + H(+)</text>
        <dbReference type="Rhea" id="RHEA:63136"/>
        <dbReference type="Rhea" id="RHEA-COMP:14730"/>
        <dbReference type="Rhea" id="RHEA-COMP:14731"/>
        <dbReference type="ChEBI" id="CHEBI:15378"/>
        <dbReference type="ChEBI" id="CHEBI:18408"/>
        <dbReference type="ChEBI" id="CHEBI:57925"/>
        <dbReference type="ChEBI" id="CHEBI:60488"/>
        <dbReference type="ChEBI" id="CHEBI:83228"/>
        <dbReference type="ChEBI" id="CHEBI:146184"/>
        <dbReference type="EC" id="2.5.1.151"/>
    </reaction>
    <physiologicalReaction direction="left-to-right" evidence="22">
        <dbReference type="Rhea" id="RHEA:63137"/>
    </physiologicalReaction>
</comment>
<dbReference type="GeneTree" id="ENSGT00390000003464"/>
<dbReference type="PANTHER" id="PTHR31457:SF2">
    <property type="entry name" value="CYANOCOBALAMIN REDUCTASE _ ALKYLCOBALAMIN DEALKYLASE"/>
    <property type="match status" value="1"/>
</dbReference>
<evidence type="ECO:0000256" key="4">
    <source>
        <dbReference type="ARBA" id="ARBA00007762"/>
    </source>
</evidence>
<evidence type="ECO:0000256" key="9">
    <source>
        <dbReference type="ARBA" id="ARBA00022628"/>
    </source>
</evidence>
<dbReference type="GO" id="GO:0071949">
    <property type="term" value="F:FAD binding"/>
    <property type="evidence" value="ECO:0007669"/>
    <property type="project" value="TreeGrafter"/>
</dbReference>
<dbReference type="Ensembl" id="ENSPKIT00000008969.1">
    <property type="protein sequence ID" value="ENSPKIP00000028193.1"/>
    <property type="gene ID" value="ENSPKIG00000009932.1"/>
</dbReference>
<evidence type="ECO:0000256" key="10">
    <source>
        <dbReference type="ARBA" id="ARBA00022630"/>
    </source>
</evidence>
<evidence type="ECO:0000256" key="18">
    <source>
        <dbReference type="ARBA" id="ARBA00031815"/>
    </source>
</evidence>
<evidence type="ECO:0000256" key="2">
    <source>
        <dbReference type="ARBA" id="ARBA00001974"/>
    </source>
</evidence>
<dbReference type="EC" id="1.16.1.6" evidence="6"/>
<comment type="cofactor">
    <cofactor evidence="1">
        <name>FMN</name>
        <dbReference type="ChEBI" id="CHEBI:58210"/>
    </cofactor>
</comment>
<keyword evidence="10" id="KW-0285">Flavoprotein</keyword>
<accession>A0A3B3SCM1</accession>
<keyword evidence="11" id="KW-0288">FMN</keyword>
<evidence type="ECO:0000256" key="19">
    <source>
        <dbReference type="ARBA" id="ARBA00032650"/>
    </source>
</evidence>
<reference evidence="24" key="2">
    <citation type="submission" date="2025-09" db="UniProtKB">
        <authorList>
            <consortium name="Ensembl"/>
        </authorList>
    </citation>
    <scope>IDENTIFICATION</scope>
</reference>
<evidence type="ECO:0000256" key="11">
    <source>
        <dbReference type="ARBA" id="ARBA00022643"/>
    </source>
</evidence>
<dbReference type="EC" id="2.5.1.151" evidence="5"/>
<keyword evidence="12" id="KW-0274">FAD</keyword>
<keyword evidence="14" id="KW-0560">Oxidoreductase</keyword>
<keyword evidence="8" id="KW-0963">Cytoplasm</keyword>
<comment type="cofactor">
    <cofactor evidence="2">
        <name>FAD</name>
        <dbReference type="ChEBI" id="CHEBI:57692"/>
    </cofactor>
</comment>
<evidence type="ECO:0000256" key="7">
    <source>
        <dbReference type="ARBA" id="ARBA00014027"/>
    </source>
</evidence>
<sequence>MFQRQCVRRMTRREYWELKCARCVSRHVPQSMAMSQVTVDEVEKKLHDSLTPLGFEVYPFKIGWYNALLSASLHLPYSDDTLAVVVLSTPDMFDQAFKPFLKRDAYKGVRDPIDQCVAHCISSCVLQVMPDTQCFADLPVDIHYDYEILPSRKPRFLAQTTVHVAGAAYYYRRSDVTADPWGDRKIFGVCIHPRLGGWFAVRALLVFPGLEVGVELQQRPPPDCVPSQESRVELLERFNFHWRDWSYRDIIPADQSYSEEQQMYFSTPPGQREVLLREWGFLQSQDAGLQALDHSPERDGAG</sequence>
<dbReference type="AlphaFoldDB" id="A0A3B3SCM1"/>
<keyword evidence="15" id="KW-0170">Cobalt</keyword>
<evidence type="ECO:0000256" key="13">
    <source>
        <dbReference type="ARBA" id="ARBA00022857"/>
    </source>
</evidence>
<dbReference type="CDD" id="cd12959">
    <property type="entry name" value="MMACHC-like"/>
    <property type="match status" value="1"/>
</dbReference>
<dbReference type="STRING" id="1676925.ENSPKIP00000028193"/>
<dbReference type="InterPro" id="IPR032037">
    <property type="entry name" value="MMACHC"/>
</dbReference>
<evidence type="ECO:0000256" key="5">
    <source>
        <dbReference type="ARBA" id="ARBA00012308"/>
    </source>
</evidence>
<evidence type="ECO:0000313" key="24">
    <source>
        <dbReference type="Ensembl" id="ENSPKIP00000028193.1"/>
    </source>
</evidence>
<evidence type="ECO:0000256" key="17">
    <source>
        <dbReference type="ARBA" id="ARBA00031313"/>
    </source>
</evidence>
<keyword evidence="9" id="KW-0846">Cobalamin</keyword>
<evidence type="ECO:0000256" key="14">
    <source>
        <dbReference type="ARBA" id="ARBA00023002"/>
    </source>
</evidence>
<evidence type="ECO:0000256" key="12">
    <source>
        <dbReference type="ARBA" id="ARBA00022827"/>
    </source>
</evidence>
<evidence type="ECO:0000256" key="20">
    <source>
        <dbReference type="ARBA" id="ARBA00047294"/>
    </source>
</evidence>
<comment type="catalytic activity">
    <reaction evidence="21">
        <text>2 cob(II)alamin-[cyanocobalamin reductase] + 2 hydrogen cyanide + NADP(+) = 2 cyanocob(III)alamin + 2 apo-[cyanocobalamin reductase] + NADPH + H(+)</text>
        <dbReference type="Rhea" id="RHEA:16113"/>
        <dbReference type="Rhea" id="RHEA-COMP:14717"/>
        <dbReference type="Rhea" id="RHEA-COMP:14718"/>
        <dbReference type="ChEBI" id="CHEBI:15378"/>
        <dbReference type="ChEBI" id="CHEBI:16304"/>
        <dbReference type="ChEBI" id="CHEBI:17439"/>
        <dbReference type="ChEBI" id="CHEBI:18407"/>
        <dbReference type="ChEBI" id="CHEBI:57783"/>
        <dbReference type="ChEBI" id="CHEBI:58349"/>
        <dbReference type="ChEBI" id="CHEBI:83228"/>
        <dbReference type="EC" id="1.16.1.6"/>
    </reaction>
    <physiologicalReaction direction="right-to-left" evidence="21">
        <dbReference type="Rhea" id="RHEA:16115"/>
    </physiologicalReaction>
</comment>
<evidence type="ECO:0000256" key="3">
    <source>
        <dbReference type="ARBA" id="ARBA00004496"/>
    </source>
</evidence>
<dbReference type="Proteomes" id="UP000261540">
    <property type="component" value="Unplaced"/>
</dbReference>
<dbReference type="Pfam" id="PF16690">
    <property type="entry name" value="MMACHC"/>
    <property type="match status" value="1"/>
</dbReference>
<evidence type="ECO:0000256" key="6">
    <source>
        <dbReference type="ARBA" id="ARBA00012666"/>
    </source>
</evidence>
<evidence type="ECO:0000256" key="23">
    <source>
        <dbReference type="ARBA" id="ARBA00049505"/>
    </source>
</evidence>
<dbReference type="GO" id="GO:0009235">
    <property type="term" value="P:cobalamin metabolic process"/>
    <property type="evidence" value="ECO:0007669"/>
    <property type="project" value="TreeGrafter"/>
</dbReference>
<dbReference type="GO" id="GO:0033787">
    <property type="term" value="F:cyanocobalamin reductase (cyanide-eliminating) (NADP+) activity"/>
    <property type="evidence" value="ECO:0007669"/>
    <property type="project" value="UniProtKB-EC"/>
</dbReference>
<evidence type="ECO:0000256" key="15">
    <source>
        <dbReference type="ARBA" id="ARBA00023285"/>
    </source>
</evidence>
<evidence type="ECO:0000256" key="1">
    <source>
        <dbReference type="ARBA" id="ARBA00001917"/>
    </source>
</evidence>
<reference evidence="24" key="1">
    <citation type="submission" date="2025-08" db="UniProtKB">
        <authorList>
            <consortium name="Ensembl"/>
        </authorList>
    </citation>
    <scope>IDENTIFICATION</scope>
</reference>
<evidence type="ECO:0000256" key="8">
    <source>
        <dbReference type="ARBA" id="ARBA00022490"/>
    </source>
</evidence>